<evidence type="ECO:0000256" key="1">
    <source>
        <dbReference type="ARBA" id="ARBA00004123"/>
    </source>
</evidence>
<evidence type="ECO:0000313" key="5">
    <source>
        <dbReference type="EMBL" id="CAG2212554.1"/>
    </source>
</evidence>
<dbReference type="InterPro" id="IPR036142">
    <property type="entry name" value="ENT_dom-like_sf"/>
</dbReference>
<feature type="region of interest" description="Disordered" evidence="3">
    <location>
        <begin position="605"/>
        <end position="637"/>
    </location>
</feature>
<dbReference type="PANTHER" id="PTHR16500">
    <property type="entry name" value="BRCA2-INTERACTING TRANSCRIPTIONAL REPRESSOR EMSY"/>
    <property type="match status" value="1"/>
</dbReference>
<organism evidence="5 6">
    <name type="scientific">Mytilus edulis</name>
    <name type="common">Blue mussel</name>
    <dbReference type="NCBI Taxonomy" id="6550"/>
    <lineage>
        <taxon>Eukaryota</taxon>
        <taxon>Metazoa</taxon>
        <taxon>Spiralia</taxon>
        <taxon>Lophotrochozoa</taxon>
        <taxon>Mollusca</taxon>
        <taxon>Bivalvia</taxon>
        <taxon>Autobranchia</taxon>
        <taxon>Pteriomorphia</taxon>
        <taxon>Mytilida</taxon>
        <taxon>Mytiloidea</taxon>
        <taxon>Mytilidae</taxon>
        <taxon>Mytilinae</taxon>
        <taxon>Mytilus</taxon>
    </lineage>
</organism>
<dbReference type="SUPFAM" id="SSF158639">
    <property type="entry name" value="ENT-like"/>
    <property type="match status" value="1"/>
</dbReference>
<dbReference type="InterPro" id="IPR005491">
    <property type="entry name" value="ENT_dom"/>
</dbReference>
<feature type="compositionally biased region" description="Low complexity" evidence="3">
    <location>
        <begin position="209"/>
        <end position="226"/>
    </location>
</feature>
<evidence type="ECO:0000313" key="6">
    <source>
        <dbReference type="Proteomes" id="UP000683360"/>
    </source>
</evidence>
<feature type="region of interest" description="Disordered" evidence="3">
    <location>
        <begin position="120"/>
        <end position="230"/>
    </location>
</feature>
<dbReference type="Pfam" id="PF03735">
    <property type="entry name" value="ENT"/>
    <property type="match status" value="1"/>
</dbReference>
<dbReference type="Gene3D" id="1.10.1240.40">
    <property type="entry name" value="ENT domain"/>
    <property type="match status" value="1"/>
</dbReference>
<comment type="caution">
    <text evidence="5">The sequence shown here is derived from an EMBL/GenBank/DDBJ whole genome shotgun (WGS) entry which is preliminary data.</text>
</comment>
<proteinExistence type="predicted"/>
<dbReference type="Proteomes" id="UP000683360">
    <property type="component" value="Unassembled WGS sequence"/>
</dbReference>
<dbReference type="InterPro" id="IPR033482">
    <property type="entry name" value="EMSY"/>
</dbReference>
<feature type="compositionally biased region" description="Basic residues" evidence="3">
    <location>
        <begin position="612"/>
        <end position="625"/>
    </location>
</feature>
<dbReference type="OrthoDB" id="10035579at2759"/>
<dbReference type="PROSITE" id="PS51138">
    <property type="entry name" value="ENT"/>
    <property type="match status" value="1"/>
</dbReference>
<feature type="domain" description="ENT" evidence="4">
    <location>
        <begin position="13"/>
        <end position="97"/>
    </location>
</feature>
<dbReference type="GO" id="GO:0005654">
    <property type="term" value="C:nucleoplasm"/>
    <property type="evidence" value="ECO:0007669"/>
    <property type="project" value="TreeGrafter"/>
</dbReference>
<reference evidence="5" key="1">
    <citation type="submission" date="2021-03" db="EMBL/GenBank/DDBJ databases">
        <authorList>
            <person name="Bekaert M."/>
        </authorList>
    </citation>
    <scope>NUCLEOTIDE SEQUENCE</scope>
</reference>
<evidence type="ECO:0000259" key="4">
    <source>
        <dbReference type="PROSITE" id="PS51138"/>
    </source>
</evidence>
<accession>A0A8S3RVF3</accession>
<dbReference type="PANTHER" id="PTHR16500:SF3">
    <property type="entry name" value="BRCA2-INTERACTING TRANSCRIPTIONAL REPRESSOR EMSY"/>
    <property type="match status" value="1"/>
</dbReference>
<dbReference type="GO" id="GO:0006355">
    <property type="term" value="P:regulation of DNA-templated transcription"/>
    <property type="evidence" value="ECO:0007669"/>
    <property type="project" value="InterPro"/>
</dbReference>
<sequence length="637" mass="69428">MWPLLLDMTRDDSKRILRRLELEAYSSLISAFRAQGDLTKEKKKILQDLQYYLSISTERHRAEVRRAINDEKLCTVADYVSGPNTMSEWLIEGRRLIPLMPRLVPQTAFTAKANEAANLQAEKNASMPVPSLTGNKDLTVSSSPPLPVNNNVVTKTNRPTSPNSNVVVLPSGMSIHIKGGLNTEDEDEGPERKRRRSHSSESLVSPSASTQTPRVTYTTTTPSPVTGISPMKITISKSPRSQMTTTATQSQKVILVSSGQTSPNVLQKSITVPVVKTSTNLTGSNKASIILPNSTGTSTVITTPTMVSAGSGTSVTSSTMTFLTPTVSIPRPRVKTFPRQRFPNVQQGVQKPGVVIPMGPQPPNPQTVQNIHIKSVKSPNVQIRQEGGMKIISAGGSGKILPKISQTTSASGTPVVVVSAGSSLSSSSNVTMVTRPITSIGQSGAKILNITTQGGKIISTGTARNPNVVTVNPKTLQLHAVKTSGNKLVGENVFKRKKNELLIITYQEIRNISSEMLKPLNDEELMLQSAVFELQMTTKLRKLLVMKGPNVIQIQRPLNRFNHHNKPTRLYTDGLNEILAKTISAEEVKSIENVILENNSNFDSTVKDKPHTKAAKSKSLKKDRKNKLQEKQNYGKM</sequence>
<keyword evidence="6" id="KW-1185">Reference proteome</keyword>
<name>A0A8S3RVF3_MYTED</name>
<keyword evidence="2" id="KW-0539">Nucleus</keyword>
<gene>
    <name evidence="5" type="ORF">MEDL_26523</name>
</gene>
<dbReference type="SMART" id="SM01191">
    <property type="entry name" value="ENT"/>
    <property type="match status" value="1"/>
</dbReference>
<evidence type="ECO:0000256" key="3">
    <source>
        <dbReference type="SAM" id="MobiDB-lite"/>
    </source>
</evidence>
<feature type="compositionally biased region" description="Polar residues" evidence="3">
    <location>
        <begin position="132"/>
        <end position="166"/>
    </location>
</feature>
<comment type="subcellular location">
    <subcellularLocation>
        <location evidence="1">Nucleus</location>
    </subcellularLocation>
</comment>
<dbReference type="EMBL" id="CAJPWZ010001301">
    <property type="protein sequence ID" value="CAG2212554.1"/>
    <property type="molecule type" value="Genomic_DNA"/>
</dbReference>
<evidence type="ECO:0000256" key="2">
    <source>
        <dbReference type="ARBA" id="ARBA00023242"/>
    </source>
</evidence>
<protein>
    <submittedName>
        <fullName evidence="5">BRCA2-interacting transcriptional repressor EMSY</fullName>
    </submittedName>
</protein>
<dbReference type="AlphaFoldDB" id="A0A8S3RVF3"/>